<feature type="region of interest" description="Disordered" evidence="1">
    <location>
        <begin position="82"/>
        <end position="159"/>
    </location>
</feature>
<comment type="caution">
    <text evidence="2">The sequence shown here is derived from an EMBL/GenBank/DDBJ whole genome shotgun (WGS) entry which is preliminary data.</text>
</comment>
<feature type="non-terminal residue" evidence="2">
    <location>
        <position position="1"/>
    </location>
</feature>
<dbReference type="HOGENOM" id="CLU_1655889_0_0_10"/>
<evidence type="ECO:0000256" key="1">
    <source>
        <dbReference type="SAM" id="MobiDB-lite"/>
    </source>
</evidence>
<feature type="compositionally biased region" description="Basic and acidic residues" evidence="1">
    <location>
        <begin position="142"/>
        <end position="159"/>
    </location>
</feature>
<dbReference type="InterPro" id="IPR046228">
    <property type="entry name" value="DUF6261"/>
</dbReference>
<proteinExistence type="predicted"/>
<sequence>QLVADNDAFAAVFLKHYSATPASTEFDLKKLRAATDEAINAVVTRMQSLADLLPDTVGLSALITRYNKMVADSHLTIALRKAAADKKDKGNDNGKEKPGEGSGDGKGKGKGKGKGNKPGGKEPGGNGSGDDQGSGGNQGGNGKEEDNNMSPEKKLITPL</sequence>
<evidence type="ECO:0000313" key="3">
    <source>
        <dbReference type="Proteomes" id="UP000010433"/>
    </source>
</evidence>
<dbReference type="RefSeq" id="WP_009162266.1">
    <property type="nucleotide sequence ID" value="NZ_KB290987.1"/>
</dbReference>
<dbReference type="STRING" id="1127699.HMPREF9151_01052"/>
<protein>
    <submittedName>
        <fullName evidence="2">Uncharacterized protein</fullName>
    </submittedName>
</protein>
<feature type="non-terminal residue" evidence="2">
    <location>
        <position position="159"/>
    </location>
</feature>
<accession>L1NDE9</accession>
<organism evidence="2 3">
    <name type="scientific">Hoylesella saccharolytica F0055</name>
    <dbReference type="NCBI Taxonomy" id="1127699"/>
    <lineage>
        <taxon>Bacteria</taxon>
        <taxon>Pseudomonadati</taxon>
        <taxon>Bacteroidota</taxon>
        <taxon>Bacteroidia</taxon>
        <taxon>Bacteroidales</taxon>
        <taxon>Prevotellaceae</taxon>
        <taxon>Hoylesella</taxon>
    </lineage>
</organism>
<dbReference type="Proteomes" id="UP000010433">
    <property type="component" value="Unassembled WGS sequence"/>
</dbReference>
<feature type="compositionally biased region" description="Basic and acidic residues" evidence="1">
    <location>
        <begin position="82"/>
        <end position="107"/>
    </location>
</feature>
<dbReference type="EMBL" id="AMEP01000070">
    <property type="protein sequence ID" value="EKY01388.1"/>
    <property type="molecule type" value="Genomic_DNA"/>
</dbReference>
<gene>
    <name evidence="2" type="ORF">HMPREF9151_01052</name>
</gene>
<keyword evidence="3" id="KW-1185">Reference proteome</keyword>
<evidence type="ECO:0000313" key="2">
    <source>
        <dbReference type="EMBL" id="EKY01388.1"/>
    </source>
</evidence>
<dbReference type="Pfam" id="PF19775">
    <property type="entry name" value="DUF6261"/>
    <property type="match status" value="1"/>
</dbReference>
<reference evidence="2 3" key="1">
    <citation type="submission" date="2012-05" db="EMBL/GenBank/DDBJ databases">
        <authorList>
            <person name="Weinstock G."/>
            <person name="Sodergren E."/>
            <person name="Lobos E.A."/>
            <person name="Fulton L."/>
            <person name="Fulton R."/>
            <person name="Courtney L."/>
            <person name="Fronick C."/>
            <person name="O'Laughlin M."/>
            <person name="Godfrey J."/>
            <person name="Wilson R.M."/>
            <person name="Miner T."/>
            <person name="Farmer C."/>
            <person name="Delehaunty K."/>
            <person name="Cordes M."/>
            <person name="Minx P."/>
            <person name="Tomlinson C."/>
            <person name="Chen J."/>
            <person name="Wollam A."/>
            <person name="Pepin K.H."/>
            <person name="Bhonagiri V."/>
            <person name="Zhang X."/>
            <person name="Suruliraj S."/>
            <person name="Warren W."/>
            <person name="Mitreva M."/>
            <person name="Mardis E.R."/>
            <person name="Wilson R.K."/>
        </authorList>
    </citation>
    <scope>NUCLEOTIDE SEQUENCE [LARGE SCALE GENOMIC DNA]</scope>
    <source>
        <strain evidence="2 3">F0055</strain>
    </source>
</reference>
<name>L1NDE9_9BACT</name>
<feature type="compositionally biased region" description="Gly residues" evidence="1">
    <location>
        <begin position="116"/>
        <end position="141"/>
    </location>
</feature>
<dbReference type="AlphaFoldDB" id="L1NDE9"/>